<proteinExistence type="predicted"/>
<reference evidence="1 2" key="1">
    <citation type="submission" date="2014-04" db="EMBL/GenBank/DDBJ databases">
        <authorList>
            <consortium name="DOE Joint Genome Institute"/>
            <person name="Kuo A."/>
            <person name="Kohler A."/>
            <person name="Costa M.D."/>
            <person name="Nagy L.G."/>
            <person name="Floudas D."/>
            <person name="Copeland A."/>
            <person name="Barry K.W."/>
            <person name="Cichocki N."/>
            <person name="Veneault-Fourrey C."/>
            <person name="LaButti K."/>
            <person name="Lindquist E.A."/>
            <person name="Lipzen A."/>
            <person name="Lundell T."/>
            <person name="Morin E."/>
            <person name="Murat C."/>
            <person name="Sun H."/>
            <person name="Tunlid A."/>
            <person name="Henrissat B."/>
            <person name="Grigoriev I.V."/>
            <person name="Hibbett D.S."/>
            <person name="Martin F."/>
            <person name="Nordberg H.P."/>
            <person name="Cantor M.N."/>
            <person name="Hua S.X."/>
        </authorList>
    </citation>
    <scope>NUCLEOTIDE SEQUENCE [LARGE SCALE GENOMIC DNA]</scope>
    <source>
        <strain evidence="1 2">Marx 270</strain>
    </source>
</reference>
<dbReference type="EMBL" id="KN832001">
    <property type="protein sequence ID" value="KIN99836.1"/>
    <property type="molecule type" value="Genomic_DNA"/>
</dbReference>
<name>A0A0C3JQT8_PISTI</name>
<organism evidence="1 2">
    <name type="scientific">Pisolithus tinctorius Marx 270</name>
    <dbReference type="NCBI Taxonomy" id="870435"/>
    <lineage>
        <taxon>Eukaryota</taxon>
        <taxon>Fungi</taxon>
        <taxon>Dikarya</taxon>
        <taxon>Basidiomycota</taxon>
        <taxon>Agaricomycotina</taxon>
        <taxon>Agaricomycetes</taxon>
        <taxon>Agaricomycetidae</taxon>
        <taxon>Boletales</taxon>
        <taxon>Sclerodermatineae</taxon>
        <taxon>Pisolithaceae</taxon>
        <taxon>Pisolithus</taxon>
    </lineage>
</organism>
<gene>
    <name evidence="1" type="ORF">M404DRAFT_30101</name>
</gene>
<dbReference type="Proteomes" id="UP000054217">
    <property type="component" value="Unassembled WGS sequence"/>
</dbReference>
<dbReference type="HOGENOM" id="CLU_2292849_0_0_1"/>
<evidence type="ECO:0000313" key="1">
    <source>
        <dbReference type="EMBL" id="KIN99836.1"/>
    </source>
</evidence>
<dbReference type="InParanoid" id="A0A0C3JQT8"/>
<accession>A0A0C3JQT8</accession>
<dbReference type="AlphaFoldDB" id="A0A0C3JQT8"/>
<protein>
    <submittedName>
        <fullName evidence="1">Uncharacterized protein</fullName>
    </submittedName>
</protein>
<keyword evidence="2" id="KW-1185">Reference proteome</keyword>
<sequence>MIQRAKPGAAPTSCHWHSDLLPLSPLFFCQTFLLTRAGGSVLGSTALNAPVNIVILEALVNEEVMEELVKEYAKFIREAIVSQSVESWCKPNKSNTKDKYK</sequence>
<evidence type="ECO:0000313" key="2">
    <source>
        <dbReference type="Proteomes" id="UP000054217"/>
    </source>
</evidence>
<reference evidence="2" key="2">
    <citation type="submission" date="2015-01" db="EMBL/GenBank/DDBJ databases">
        <title>Evolutionary Origins and Diversification of the Mycorrhizal Mutualists.</title>
        <authorList>
            <consortium name="DOE Joint Genome Institute"/>
            <consortium name="Mycorrhizal Genomics Consortium"/>
            <person name="Kohler A."/>
            <person name="Kuo A."/>
            <person name="Nagy L.G."/>
            <person name="Floudas D."/>
            <person name="Copeland A."/>
            <person name="Barry K.W."/>
            <person name="Cichocki N."/>
            <person name="Veneault-Fourrey C."/>
            <person name="LaButti K."/>
            <person name="Lindquist E.A."/>
            <person name="Lipzen A."/>
            <person name="Lundell T."/>
            <person name="Morin E."/>
            <person name="Murat C."/>
            <person name="Riley R."/>
            <person name="Ohm R."/>
            <person name="Sun H."/>
            <person name="Tunlid A."/>
            <person name="Henrissat B."/>
            <person name="Grigoriev I.V."/>
            <person name="Hibbett D.S."/>
            <person name="Martin F."/>
        </authorList>
    </citation>
    <scope>NUCLEOTIDE SEQUENCE [LARGE SCALE GENOMIC DNA]</scope>
    <source>
        <strain evidence="2">Marx 270</strain>
    </source>
</reference>